<accession>L7F988</accession>
<comment type="caution">
    <text evidence="1">The sequence shown here is derived from an EMBL/GenBank/DDBJ whole genome shotgun (WGS) entry which is preliminary data.</text>
</comment>
<dbReference type="AlphaFoldDB" id="L7F988"/>
<proteinExistence type="predicted"/>
<gene>
    <name evidence="1" type="ORF">STRTUCAR8_08550</name>
</gene>
<keyword evidence="2" id="KW-1185">Reference proteome</keyword>
<dbReference type="RefSeq" id="WP_006377209.1">
    <property type="nucleotide sequence ID" value="NZ_AEJB01000272.1"/>
</dbReference>
<evidence type="ECO:0000313" key="2">
    <source>
        <dbReference type="Proteomes" id="UP000010931"/>
    </source>
</evidence>
<name>L7F988_STRT8</name>
<organism evidence="1 2">
    <name type="scientific">Streptomyces turgidiscabies (strain Car8)</name>
    <dbReference type="NCBI Taxonomy" id="698760"/>
    <lineage>
        <taxon>Bacteria</taxon>
        <taxon>Bacillati</taxon>
        <taxon>Actinomycetota</taxon>
        <taxon>Actinomycetes</taxon>
        <taxon>Kitasatosporales</taxon>
        <taxon>Streptomycetaceae</taxon>
        <taxon>Streptomyces</taxon>
    </lineage>
</organism>
<sequence length="163" mass="18077">MSSADAVARETAWLAGYDAGDGLPGLLKAYGGPFDVVQAYVPRTGAQRQARLYVTRSQLRVERFGFNRKINHHTFMLRLYWPQSSPTGQAESVQQDFDTAVDLVVQRISGLFMDKTHGARFLSVAENPNDIDVQFGDPEASIQAKAELTALITYQADDQDYTS</sequence>
<protein>
    <submittedName>
        <fullName evidence="1">Uncharacterized protein</fullName>
    </submittedName>
</protein>
<evidence type="ECO:0000313" key="1">
    <source>
        <dbReference type="EMBL" id="ELP67679.1"/>
    </source>
</evidence>
<reference evidence="1 2" key="1">
    <citation type="journal article" date="2011" name="Plasmid">
        <title>Streptomyces turgidiscabies Car8 contains a modular pathogenicity island that shares virulence genes with other actinobacterial plant pathogens.</title>
        <authorList>
            <person name="Huguet-Tapia J.C."/>
            <person name="Badger J.H."/>
            <person name="Loria R."/>
            <person name="Pettis G.S."/>
        </authorList>
    </citation>
    <scope>NUCLEOTIDE SEQUENCE [LARGE SCALE GENOMIC DNA]</scope>
    <source>
        <strain evidence="1 2">Car8</strain>
    </source>
</reference>
<dbReference type="PATRIC" id="fig|698760.3.peg.3564"/>
<dbReference type="EMBL" id="AEJB01000272">
    <property type="protein sequence ID" value="ELP67679.1"/>
    <property type="molecule type" value="Genomic_DNA"/>
</dbReference>
<dbReference type="Proteomes" id="UP000010931">
    <property type="component" value="Unassembled WGS sequence"/>
</dbReference>